<dbReference type="InterPro" id="IPR003369">
    <property type="entry name" value="TatA/B/E"/>
</dbReference>
<keyword evidence="2 10" id="KW-0813">Transport</keyword>
<organism evidence="12 13">
    <name type="scientific">Vibrio halioticoli NBRC 102217</name>
    <dbReference type="NCBI Taxonomy" id="1219072"/>
    <lineage>
        <taxon>Bacteria</taxon>
        <taxon>Pseudomonadati</taxon>
        <taxon>Pseudomonadota</taxon>
        <taxon>Gammaproteobacteria</taxon>
        <taxon>Vibrionales</taxon>
        <taxon>Vibrionaceae</taxon>
        <taxon>Vibrio</taxon>
    </lineage>
</organism>
<comment type="similarity">
    <text evidence="10">Belongs to the TatA/E family.</text>
</comment>
<comment type="subunit">
    <text evidence="10">The Tat system comprises two distinct complexes: a TatABC complex, containing multiple copies of TatA, TatB and TatC subunits, and a separate TatA complex, containing only TatA subunits. Substrates initially bind to the TatABC complex, which probably triggers association of the separate TatA complex to form the active translocon.</text>
</comment>
<comment type="subcellular location">
    <subcellularLocation>
        <location evidence="1 10">Cell membrane</location>
        <topology evidence="1 10">Single-pass membrane protein</topology>
    </subcellularLocation>
</comment>
<evidence type="ECO:0000256" key="3">
    <source>
        <dbReference type="ARBA" id="ARBA00022475"/>
    </source>
</evidence>
<dbReference type="RefSeq" id="WP_023402339.1">
    <property type="nucleotide sequence ID" value="NZ_BAUJ01000002.1"/>
</dbReference>
<keyword evidence="3 10" id="KW-1003">Cell membrane</keyword>
<keyword evidence="8 10" id="KW-0811">Translocation</keyword>
<keyword evidence="5 10" id="KW-0812">Transmembrane</keyword>
<name>V5FA36_9VIBR</name>
<dbReference type="OrthoDB" id="7066617at2"/>
<dbReference type="HAMAP" id="MF_00236">
    <property type="entry name" value="TatA_E"/>
    <property type="match status" value="1"/>
</dbReference>
<comment type="caution">
    <text evidence="12">The sequence shown here is derived from an EMBL/GenBank/DDBJ whole genome shotgun (WGS) entry which is preliminary data.</text>
</comment>
<gene>
    <name evidence="10 12" type="primary">tatA</name>
    <name evidence="12" type="ORF">VHA01S_002_00170</name>
</gene>
<reference evidence="12 13" key="2">
    <citation type="submission" date="2013-11" db="EMBL/GenBank/DDBJ databases">
        <title>Whole genome shotgun sequence of Vibrio halioticoli NBRC 102217.</title>
        <authorList>
            <person name="Isaki S."/>
            <person name="Kimura A."/>
            <person name="Ohji S."/>
            <person name="Hosoyama A."/>
            <person name="Fujita N."/>
            <person name="Hashimoto M."/>
            <person name="Hosoyama Y."/>
            <person name="Yamazoe A."/>
        </authorList>
    </citation>
    <scope>NUCLEOTIDE SEQUENCE [LARGE SCALE GENOMIC DNA]</scope>
    <source>
        <strain evidence="12 13">NBRC 102217</strain>
    </source>
</reference>
<dbReference type="NCBIfam" id="NF002448">
    <property type="entry name" value="PRK01614.1"/>
    <property type="match status" value="1"/>
</dbReference>
<protein>
    <recommendedName>
        <fullName evidence="10">Sec-independent protein translocase protein TatA</fullName>
    </recommendedName>
</protein>
<feature type="region of interest" description="Disordered" evidence="11">
    <location>
        <begin position="49"/>
        <end position="85"/>
    </location>
</feature>
<evidence type="ECO:0000313" key="13">
    <source>
        <dbReference type="Proteomes" id="UP000017800"/>
    </source>
</evidence>
<dbReference type="InterPro" id="IPR006312">
    <property type="entry name" value="TatA/E"/>
</dbReference>
<keyword evidence="13" id="KW-1185">Reference proteome</keyword>
<dbReference type="GO" id="GO:0008320">
    <property type="term" value="F:protein transmembrane transporter activity"/>
    <property type="evidence" value="ECO:0007669"/>
    <property type="project" value="UniProtKB-UniRule"/>
</dbReference>
<evidence type="ECO:0000256" key="7">
    <source>
        <dbReference type="ARBA" id="ARBA00022989"/>
    </source>
</evidence>
<evidence type="ECO:0000256" key="1">
    <source>
        <dbReference type="ARBA" id="ARBA00004162"/>
    </source>
</evidence>
<evidence type="ECO:0000256" key="9">
    <source>
        <dbReference type="ARBA" id="ARBA00023136"/>
    </source>
</evidence>
<keyword evidence="6 10" id="KW-0653">Protein transport</keyword>
<sequence length="85" mass="9298">MGGISIWQLLIIAVIVVLLFGTKKLRGIGGDLGSAVKGFKKAMSEEEAITKDAKESNDADFEKKNISEQKTAEQSTEKQKDKEQV</sequence>
<evidence type="ECO:0000256" key="5">
    <source>
        <dbReference type="ARBA" id="ARBA00022692"/>
    </source>
</evidence>
<evidence type="ECO:0000256" key="11">
    <source>
        <dbReference type="SAM" id="MobiDB-lite"/>
    </source>
</evidence>
<evidence type="ECO:0000313" key="12">
    <source>
        <dbReference type="EMBL" id="GAD87908.1"/>
    </source>
</evidence>
<evidence type="ECO:0000256" key="10">
    <source>
        <dbReference type="HAMAP-Rule" id="MF_00236"/>
    </source>
</evidence>
<dbReference type="NCBIfam" id="NF003396">
    <property type="entry name" value="PRK04598.1"/>
    <property type="match status" value="1"/>
</dbReference>
<dbReference type="PANTHER" id="PTHR42982">
    <property type="entry name" value="SEC-INDEPENDENT PROTEIN TRANSLOCASE PROTEIN TATA"/>
    <property type="match status" value="1"/>
</dbReference>
<dbReference type="GO" id="GO:0043953">
    <property type="term" value="P:protein transport by the Tat complex"/>
    <property type="evidence" value="ECO:0007669"/>
    <property type="project" value="UniProtKB-UniRule"/>
</dbReference>
<evidence type="ECO:0000256" key="6">
    <source>
        <dbReference type="ARBA" id="ARBA00022927"/>
    </source>
</evidence>
<comment type="function">
    <text evidence="10">Part of the twin-arginine translocation (Tat) system that transports large folded proteins containing a characteristic twin-arginine motif in their signal peptide across membranes. TatA could form the protein-conducting channel of the Tat system.</text>
</comment>
<dbReference type="Proteomes" id="UP000017800">
    <property type="component" value="Unassembled WGS sequence"/>
</dbReference>
<proteinExistence type="inferred from homology"/>
<dbReference type="AlphaFoldDB" id="V5FA36"/>
<dbReference type="FunFam" id="1.20.5.3310:FF:000001">
    <property type="entry name" value="Probable Sec-independent protein translocase protein TatE"/>
    <property type="match status" value="1"/>
</dbReference>
<dbReference type="NCBIfam" id="TIGR01411">
    <property type="entry name" value="tatAE"/>
    <property type="match status" value="1"/>
</dbReference>
<dbReference type="GO" id="GO:0065002">
    <property type="term" value="P:intracellular protein transmembrane transport"/>
    <property type="evidence" value="ECO:0007669"/>
    <property type="project" value="UniProtKB-ARBA"/>
</dbReference>
<dbReference type="GO" id="GO:0033281">
    <property type="term" value="C:TAT protein transport complex"/>
    <property type="evidence" value="ECO:0007669"/>
    <property type="project" value="UniProtKB-UniRule"/>
</dbReference>
<reference evidence="12 13" key="1">
    <citation type="submission" date="2013-10" db="EMBL/GenBank/DDBJ databases">
        <authorList>
            <person name="Ichikawa N."/>
            <person name="Kimura A."/>
            <person name="Ohji S."/>
            <person name="Hosoyama A."/>
            <person name="Fujita N."/>
        </authorList>
    </citation>
    <scope>NUCLEOTIDE SEQUENCE [LARGE SCALE GENOMIC DNA]</scope>
    <source>
        <strain evidence="12 13">NBRC 102217</strain>
    </source>
</reference>
<dbReference type="Gene3D" id="1.20.5.3310">
    <property type="match status" value="1"/>
</dbReference>
<keyword evidence="7 10" id="KW-1133">Transmembrane helix</keyword>
<dbReference type="PANTHER" id="PTHR42982:SF1">
    <property type="entry name" value="SEC-INDEPENDENT PROTEIN TRANSLOCASE PROTEIN TATA"/>
    <property type="match status" value="1"/>
</dbReference>
<evidence type="ECO:0000256" key="4">
    <source>
        <dbReference type="ARBA" id="ARBA00022519"/>
    </source>
</evidence>
<dbReference type="Pfam" id="PF02416">
    <property type="entry name" value="TatA_B_E"/>
    <property type="match status" value="1"/>
</dbReference>
<keyword evidence="4" id="KW-0997">Cell inner membrane</keyword>
<feature type="transmembrane region" description="Helical" evidence="10">
    <location>
        <begin position="6"/>
        <end position="22"/>
    </location>
</feature>
<dbReference type="eggNOG" id="COG1826">
    <property type="taxonomic scope" value="Bacteria"/>
</dbReference>
<accession>V5FA36</accession>
<evidence type="ECO:0000256" key="2">
    <source>
        <dbReference type="ARBA" id="ARBA00022448"/>
    </source>
</evidence>
<keyword evidence="9 10" id="KW-0472">Membrane</keyword>
<evidence type="ECO:0000256" key="8">
    <source>
        <dbReference type="ARBA" id="ARBA00023010"/>
    </source>
</evidence>
<dbReference type="EMBL" id="BAUJ01000002">
    <property type="protein sequence ID" value="GAD87908.1"/>
    <property type="molecule type" value="Genomic_DNA"/>
</dbReference>